<accession>A0A9D4SXB1</accession>
<evidence type="ECO:0000313" key="2">
    <source>
        <dbReference type="Proteomes" id="UP000821837"/>
    </source>
</evidence>
<evidence type="ECO:0000313" key="1">
    <source>
        <dbReference type="EMBL" id="KAH7955595.1"/>
    </source>
</evidence>
<keyword evidence="2" id="KW-1185">Reference proteome</keyword>
<dbReference type="EMBL" id="JABSTV010001250">
    <property type="protein sequence ID" value="KAH7955595.1"/>
    <property type="molecule type" value="Genomic_DNA"/>
</dbReference>
<gene>
    <name evidence="1" type="ORF">HPB52_001691</name>
</gene>
<reference evidence="1" key="2">
    <citation type="submission" date="2021-09" db="EMBL/GenBank/DDBJ databases">
        <authorList>
            <person name="Jia N."/>
            <person name="Wang J."/>
            <person name="Shi W."/>
            <person name="Du L."/>
            <person name="Sun Y."/>
            <person name="Zhan W."/>
            <person name="Jiang J."/>
            <person name="Wang Q."/>
            <person name="Zhang B."/>
            <person name="Ji P."/>
            <person name="Sakyi L.B."/>
            <person name="Cui X."/>
            <person name="Yuan T."/>
            <person name="Jiang B."/>
            <person name="Yang W."/>
            <person name="Lam T.T.-Y."/>
            <person name="Chang Q."/>
            <person name="Ding S."/>
            <person name="Wang X."/>
            <person name="Zhu J."/>
            <person name="Ruan X."/>
            <person name="Zhao L."/>
            <person name="Wei J."/>
            <person name="Que T."/>
            <person name="Du C."/>
            <person name="Cheng J."/>
            <person name="Dai P."/>
            <person name="Han X."/>
            <person name="Huang E."/>
            <person name="Gao Y."/>
            <person name="Liu J."/>
            <person name="Shao H."/>
            <person name="Ye R."/>
            <person name="Li L."/>
            <person name="Wei W."/>
            <person name="Wang X."/>
            <person name="Wang C."/>
            <person name="Huo Q."/>
            <person name="Li W."/>
            <person name="Guo W."/>
            <person name="Chen H."/>
            <person name="Chen S."/>
            <person name="Zhou L."/>
            <person name="Zhou L."/>
            <person name="Ni X."/>
            <person name="Tian J."/>
            <person name="Zhou Y."/>
            <person name="Sheng Y."/>
            <person name="Liu T."/>
            <person name="Pan Y."/>
            <person name="Xia L."/>
            <person name="Li J."/>
            <person name="Zhao F."/>
            <person name="Cao W."/>
        </authorList>
    </citation>
    <scope>NUCLEOTIDE SEQUENCE</scope>
    <source>
        <strain evidence="1">Rsan-2018</strain>
        <tissue evidence="1">Larvae</tissue>
    </source>
</reference>
<organism evidence="1 2">
    <name type="scientific">Rhipicephalus sanguineus</name>
    <name type="common">Brown dog tick</name>
    <name type="synonym">Ixodes sanguineus</name>
    <dbReference type="NCBI Taxonomy" id="34632"/>
    <lineage>
        <taxon>Eukaryota</taxon>
        <taxon>Metazoa</taxon>
        <taxon>Ecdysozoa</taxon>
        <taxon>Arthropoda</taxon>
        <taxon>Chelicerata</taxon>
        <taxon>Arachnida</taxon>
        <taxon>Acari</taxon>
        <taxon>Parasitiformes</taxon>
        <taxon>Ixodida</taxon>
        <taxon>Ixodoidea</taxon>
        <taxon>Ixodidae</taxon>
        <taxon>Rhipicephalinae</taxon>
        <taxon>Rhipicephalus</taxon>
        <taxon>Rhipicephalus</taxon>
    </lineage>
</organism>
<sequence length="107" mass="11377">MKRAKIAVDEEQKHQTELLFTFLKGIDDRRCVSRMVCESFADAIRLGKVGKATKNFFSTKVGVDTGAASVFVAAAKTGRSRGLAGCAQAFPGCTANLPHILTAAGLM</sequence>
<reference evidence="1" key="1">
    <citation type="journal article" date="2020" name="Cell">
        <title>Large-Scale Comparative Analyses of Tick Genomes Elucidate Their Genetic Diversity and Vector Capacities.</title>
        <authorList>
            <consortium name="Tick Genome and Microbiome Consortium (TIGMIC)"/>
            <person name="Jia N."/>
            <person name="Wang J."/>
            <person name="Shi W."/>
            <person name="Du L."/>
            <person name="Sun Y."/>
            <person name="Zhan W."/>
            <person name="Jiang J.F."/>
            <person name="Wang Q."/>
            <person name="Zhang B."/>
            <person name="Ji P."/>
            <person name="Bell-Sakyi L."/>
            <person name="Cui X.M."/>
            <person name="Yuan T.T."/>
            <person name="Jiang B.G."/>
            <person name="Yang W.F."/>
            <person name="Lam T.T."/>
            <person name="Chang Q.C."/>
            <person name="Ding S.J."/>
            <person name="Wang X.J."/>
            <person name="Zhu J.G."/>
            <person name="Ruan X.D."/>
            <person name="Zhao L."/>
            <person name="Wei J.T."/>
            <person name="Ye R.Z."/>
            <person name="Que T.C."/>
            <person name="Du C.H."/>
            <person name="Zhou Y.H."/>
            <person name="Cheng J.X."/>
            <person name="Dai P.F."/>
            <person name="Guo W.B."/>
            <person name="Han X.H."/>
            <person name="Huang E.J."/>
            <person name="Li L.F."/>
            <person name="Wei W."/>
            <person name="Gao Y.C."/>
            <person name="Liu J.Z."/>
            <person name="Shao H.Z."/>
            <person name="Wang X."/>
            <person name="Wang C.C."/>
            <person name="Yang T.C."/>
            <person name="Huo Q.B."/>
            <person name="Li W."/>
            <person name="Chen H.Y."/>
            <person name="Chen S.E."/>
            <person name="Zhou L.G."/>
            <person name="Ni X.B."/>
            <person name="Tian J.H."/>
            <person name="Sheng Y."/>
            <person name="Liu T."/>
            <person name="Pan Y.S."/>
            <person name="Xia L.Y."/>
            <person name="Li J."/>
            <person name="Zhao F."/>
            <person name="Cao W.C."/>
        </authorList>
    </citation>
    <scope>NUCLEOTIDE SEQUENCE</scope>
    <source>
        <strain evidence="1">Rsan-2018</strain>
    </source>
</reference>
<proteinExistence type="predicted"/>
<protein>
    <submittedName>
        <fullName evidence="1">Uncharacterized protein</fullName>
    </submittedName>
</protein>
<dbReference type="VEuPathDB" id="VectorBase:RSAN_043472"/>
<dbReference type="AlphaFoldDB" id="A0A9D4SXB1"/>
<name>A0A9D4SXB1_RHISA</name>
<dbReference type="Proteomes" id="UP000821837">
    <property type="component" value="Unassembled WGS sequence"/>
</dbReference>
<comment type="caution">
    <text evidence="1">The sequence shown here is derived from an EMBL/GenBank/DDBJ whole genome shotgun (WGS) entry which is preliminary data.</text>
</comment>